<keyword evidence="3" id="KW-1185">Reference proteome</keyword>
<protein>
    <submittedName>
        <fullName evidence="2">Uncharacterized protein</fullName>
    </submittedName>
</protein>
<accession>A0A9J6CR86</accession>
<keyword evidence="1" id="KW-0812">Transmembrane</keyword>
<keyword evidence="1" id="KW-0472">Membrane</keyword>
<dbReference type="AlphaFoldDB" id="A0A9J6CR86"/>
<evidence type="ECO:0000256" key="1">
    <source>
        <dbReference type="SAM" id="Phobius"/>
    </source>
</evidence>
<proteinExistence type="predicted"/>
<feature type="transmembrane region" description="Helical" evidence="1">
    <location>
        <begin position="22"/>
        <end position="51"/>
    </location>
</feature>
<name>A0A9J6CR86_POLVA</name>
<dbReference type="EMBL" id="JADBJN010000001">
    <property type="protein sequence ID" value="KAG5684091.1"/>
    <property type="molecule type" value="Genomic_DNA"/>
</dbReference>
<gene>
    <name evidence="2" type="ORF">PVAND_013340</name>
</gene>
<comment type="caution">
    <text evidence="2">The sequence shown here is derived from an EMBL/GenBank/DDBJ whole genome shotgun (WGS) entry which is preliminary data.</text>
</comment>
<evidence type="ECO:0000313" key="3">
    <source>
        <dbReference type="Proteomes" id="UP001107558"/>
    </source>
</evidence>
<evidence type="ECO:0000313" key="2">
    <source>
        <dbReference type="EMBL" id="KAG5684091.1"/>
    </source>
</evidence>
<sequence length="109" mass="12821">MFFQIKALPRFFREGYFETIEWFGTFIAGILFGIDFGIYTGLLISVIACYINGLQSQAQSEARDDYKWNQIFDYRSWINSNIDLSGYRTIIEIRSEIKLIDVRCYLAKC</sequence>
<organism evidence="2 3">
    <name type="scientific">Polypedilum vanderplanki</name>
    <name type="common">Sleeping chironomid midge</name>
    <dbReference type="NCBI Taxonomy" id="319348"/>
    <lineage>
        <taxon>Eukaryota</taxon>
        <taxon>Metazoa</taxon>
        <taxon>Ecdysozoa</taxon>
        <taxon>Arthropoda</taxon>
        <taxon>Hexapoda</taxon>
        <taxon>Insecta</taxon>
        <taxon>Pterygota</taxon>
        <taxon>Neoptera</taxon>
        <taxon>Endopterygota</taxon>
        <taxon>Diptera</taxon>
        <taxon>Nematocera</taxon>
        <taxon>Chironomoidea</taxon>
        <taxon>Chironomidae</taxon>
        <taxon>Chironominae</taxon>
        <taxon>Polypedilum</taxon>
        <taxon>Polypedilum</taxon>
    </lineage>
</organism>
<dbReference type="Proteomes" id="UP001107558">
    <property type="component" value="Chromosome 1"/>
</dbReference>
<reference evidence="2" key="1">
    <citation type="submission" date="2021-03" db="EMBL/GenBank/DDBJ databases">
        <title>Chromosome level genome of the anhydrobiotic midge Polypedilum vanderplanki.</title>
        <authorList>
            <person name="Yoshida Y."/>
            <person name="Kikawada T."/>
            <person name="Gusev O."/>
        </authorList>
    </citation>
    <scope>NUCLEOTIDE SEQUENCE</scope>
    <source>
        <strain evidence="2">NIAS01</strain>
        <tissue evidence="2">Whole body or cell culture</tissue>
    </source>
</reference>
<keyword evidence="1" id="KW-1133">Transmembrane helix</keyword>